<organism evidence="1">
    <name type="scientific">Entomoneis paludosa</name>
    <dbReference type="NCBI Taxonomy" id="265537"/>
    <lineage>
        <taxon>Eukaryota</taxon>
        <taxon>Sar</taxon>
        <taxon>Stramenopiles</taxon>
        <taxon>Ochrophyta</taxon>
        <taxon>Bacillariophyta</taxon>
        <taxon>Bacillariophyceae</taxon>
        <taxon>Bacillariophycidae</taxon>
        <taxon>Entomoneidaceae</taxon>
        <taxon>Entomoneis</taxon>
    </lineage>
</organism>
<dbReference type="PANTHER" id="PTHR46928">
    <property type="entry name" value="MESENCHYME-SPECIFIC CELL SURFACE GLYCOPROTEIN"/>
    <property type="match status" value="1"/>
</dbReference>
<name>A0A6U2Y7X6_9STRA</name>
<evidence type="ECO:0008006" key="3">
    <source>
        <dbReference type="Google" id="ProtNLM"/>
    </source>
</evidence>
<accession>A0A6U2Y7X6</accession>
<evidence type="ECO:0000313" key="2">
    <source>
        <dbReference type="EMBL" id="CAD9948938.1"/>
    </source>
</evidence>
<proteinExistence type="predicted"/>
<dbReference type="InterPro" id="IPR052956">
    <property type="entry name" value="Mesenchyme-surface_protein"/>
</dbReference>
<dbReference type="EMBL" id="HBHT01006623">
    <property type="protein sequence ID" value="CAD9948935.1"/>
    <property type="molecule type" value="Transcribed_RNA"/>
</dbReference>
<dbReference type="EMBL" id="HBHT01006624">
    <property type="protein sequence ID" value="CAD9948938.1"/>
    <property type="molecule type" value="Transcribed_RNA"/>
</dbReference>
<reference evidence="1" key="1">
    <citation type="submission" date="2021-01" db="EMBL/GenBank/DDBJ databases">
        <authorList>
            <person name="Corre E."/>
            <person name="Pelletier E."/>
            <person name="Niang G."/>
            <person name="Scheremetjew M."/>
            <person name="Finn R."/>
            <person name="Kale V."/>
            <person name="Holt S."/>
            <person name="Cochrane G."/>
            <person name="Meng A."/>
            <person name="Brown T."/>
            <person name="Cohen L."/>
        </authorList>
    </citation>
    <scope>NUCLEOTIDE SEQUENCE</scope>
    <source>
        <strain evidence="1">CCMP125</strain>
    </source>
</reference>
<sequence length="407" mass="44631">MRINVTSGKPLSVASYGLKDHSRIPVDILEDGTCDLRTYDSLFAMRNPDTISTIRYNDKTYVVTSNEGDYKKYEGFSERYKAKDLFTGSSFALPQMTVPTKIFDPQNIMSGHAALFNEECEGDKCVDGTRLSVGSVAIDYHSDPTNPIFYRMVLFGGRGWSVYELPENPDNLLKLVFDSRDYLERRGCESYPWAHNAALDEEFAPTTNLPNNTLWESTDDELREVLIEMNDPEQDGCFDQGDGTPGACPMGKNVDARSGYDGSGIERAAIGVACGRLVAVMATEKSSTAYLFDITNIATPALLDVFHLSEATQSKSPGLAYNDGTIGEIDPENMIFLPATESPTGKASVIWAGAHSGTISYWEFDCVEPDSTTVEQTEDNNSSSAGRFMKASYASLIFAAAMWATLG</sequence>
<dbReference type="PANTHER" id="PTHR46928:SF1">
    <property type="entry name" value="MESENCHYME-SPECIFIC CELL SURFACE GLYCOPROTEIN"/>
    <property type="match status" value="1"/>
</dbReference>
<evidence type="ECO:0000313" key="1">
    <source>
        <dbReference type="EMBL" id="CAD9948935.1"/>
    </source>
</evidence>
<protein>
    <recommendedName>
        <fullName evidence="3">Alkaline phosphatase</fullName>
    </recommendedName>
</protein>
<gene>
    <name evidence="1" type="ORF">APAL1065_LOCUS4418</name>
    <name evidence="2" type="ORF">APAL1065_LOCUS4419</name>
</gene>
<dbReference type="AlphaFoldDB" id="A0A6U2Y7X6"/>